<proteinExistence type="predicted"/>
<keyword evidence="2" id="KW-1185">Reference proteome</keyword>
<sequence length="183" mass="19159">MDYVPYEPLPRGEYGSPQPYFASPVVGAYDIAAMRYGHTAWRSLADATAFAESVAASGLALGVDSDATEKTDALAQHGAALTLIDAATEADAAKRVLSQLDPEDGLLSAATVAVVAPHLLEVLPAVLFLGDPVCLGRRPPLLAPKFHADHEEVLSTLFLPSRMLRLAANAADAAAAGDDPVRR</sequence>
<accession>A0ACC3BI93</accession>
<gene>
    <name evidence="1" type="ORF">I4F81_000258</name>
</gene>
<organism evidence="1 2">
    <name type="scientific">Pyropia yezoensis</name>
    <name type="common">Susabi-nori</name>
    <name type="synonym">Porphyra yezoensis</name>
    <dbReference type="NCBI Taxonomy" id="2788"/>
    <lineage>
        <taxon>Eukaryota</taxon>
        <taxon>Rhodophyta</taxon>
        <taxon>Bangiophyceae</taxon>
        <taxon>Bangiales</taxon>
        <taxon>Bangiaceae</taxon>
        <taxon>Pyropia</taxon>
    </lineage>
</organism>
<dbReference type="Proteomes" id="UP000798662">
    <property type="component" value="Chromosome 1"/>
</dbReference>
<reference evidence="1" key="1">
    <citation type="submission" date="2019-11" db="EMBL/GenBank/DDBJ databases">
        <title>Nori genome reveals adaptations in red seaweeds to the harsh intertidal environment.</title>
        <authorList>
            <person name="Wang D."/>
            <person name="Mao Y."/>
        </authorList>
    </citation>
    <scope>NUCLEOTIDE SEQUENCE</scope>
    <source>
        <tissue evidence="1">Gametophyte</tissue>
    </source>
</reference>
<evidence type="ECO:0000313" key="2">
    <source>
        <dbReference type="Proteomes" id="UP000798662"/>
    </source>
</evidence>
<dbReference type="EMBL" id="CM020618">
    <property type="protein sequence ID" value="KAK1857642.1"/>
    <property type="molecule type" value="Genomic_DNA"/>
</dbReference>
<name>A0ACC3BI93_PYRYE</name>
<protein>
    <submittedName>
        <fullName evidence="1">Uncharacterized protein</fullName>
    </submittedName>
</protein>
<evidence type="ECO:0000313" key="1">
    <source>
        <dbReference type="EMBL" id="KAK1857642.1"/>
    </source>
</evidence>
<comment type="caution">
    <text evidence="1">The sequence shown here is derived from an EMBL/GenBank/DDBJ whole genome shotgun (WGS) entry which is preliminary data.</text>
</comment>